<sequence>MRLASSASPAIREAWKLVVVYTLSEVWLNRNKAIFEGFRPTVNSVIRRIKVLVGDCSGRLNGYMRNTVSDLLILRSIHLNSRPAQHLQVIDCNWFPPRPGEILLCCDGASLGNPGKGGSGMFRDENDGCVGAMAIGLGICTNFWAEILAILSGIQYAKEKGWRKIWMTSDSQAAIYAFMSDAVLWRVQAWWRSLKPFFFSLRFSSVLREVNFTADGLERRGARLSDGEKEVFPGRPIFVQSLEVRDRLYFRFVTK</sequence>
<dbReference type="GO" id="GO:0003676">
    <property type="term" value="F:nucleic acid binding"/>
    <property type="evidence" value="ECO:0007669"/>
    <property type="project" value="InterPro"/>
</dbReference>
<dbReference type="OrthoDB" id="1938131at2759"/>
<dbReference type="Proteomes" id="UP000195402">
    <property type="component" value="Unassembled WGS sequence"/>
</dbReference>
<dbReference type="Gene3D" id="3.30.420.10">
    <property type="entry name" value="Ribonuclease H-like superfamily/Ribonuclease H"/>
    <property type="match status" value="1"/>
</dbReference>
<dbReference type="PANTHER" id="PTHR47074">
    <property type="entry name" value="BNAC02G40300D PROTEIN"/>
    <property type="match status" value="1"/>
</dbReference>
<proteinExistence type="predicted"/>
<dbReference type="CDD" id="cd06222">
    <property type="entry name" value="RNase_H_like"/>
    <property type="match status" value="1"/>
</dbReference>
<dbReference type="OMA" id="IFELICH"/>
<dbReference type="PROSITE" id="PS50879">
    <property type="entry name" value="RNASE_H_1"/>
    <property type="match status" value="1"/>
</dbReference>
<evidence type="ECO:0000313" key="3">
    <source>
        <dbReference type="Proteomes" id="UP000195402"/>
    </source>
</evidence>
<feature type="domain" description="RNase H type-1" evidence="1">
    <location>
        <begin position="98"/>
        <end position="223"/>
    </location>
</feature>
<dbReference type="InterPro" id="IPR036397">
    <property type="entry name" value="RNaseH_sf"/>
</dbReference>
<evidence type="ECO:0000313" key="2">
    <source>
        <dbReference type="EMBL" id="OVA06629.1"/>
    </source>
</evidence>
<comment type="caution">
    <text evidence="2">The sequence shown here is derived from an EMBL/GenBank/DDBJ whole genome shotgun (WGS) entry which is preliminary data.</text>
</comment>
<dbReference type="PANTHER" id="PTHR47074:SF75">
    <property type="entry name" value="RNASE H TYPE-1 DOMAIN-CONTAINING PROTEIN"/>
    <property type="match status" value="1"/>
</dbReference>
<dbReference type="InterPro" id="IPR052929">
    <property type="entry name" value="RNase_H-like_EbsB-rel"/>
</dbReference>
<reference evidence="2 3" key="1">
    <citation type="journal article" date="2017" name="Mol. Plant">
        <title>The Genome of Medicinal Plant Macleaya cordata Provides New Insights into Benzylisoquinoline Alkaloids Metabolism.</title>
        <authorList>
            <person name="Liu X."/>
            <person name="Liu Y."/>
            <person name="Huang P."/>
            <person name="Ma Y."/>
            <person name="Qing Z."/>
            <person name="Tang Q."/>
            <person name="Cao H."/>
            <person name="Cheng P."/>
            <person name="Zheng Y."/>
            <person name="Yuan Z."/>
            <person name="Zhou Y."/>
            <person name="Liu J."/>
            <person name="Tang Z."/>
            <person name="Zhuo Y."/>
            <person name="Zhang Y."/>
            <person name="Yu L."/>
            <person name="Huang J."/>
            <person name="Yang P."/>
            <person name="Peng Q."/>
            <person name="Zhang J."/>
            <person name="Jiang W."/>
            <person name="Zhang Z."/>
            <person name="Lin K."/>
            <person name="Ro D.K."/>
            <person name="Chen X."/>
            <person name="Xiong X."/>
            <person name="Shang Y."/>
            <person name="Huang S."/>
            <person name="Zeng J."/>
        </authorList>
    </citation>
    <scope>NUCLEOTIDE SEQUENCE [LARGE SCALE GENOMIC DNA]</scope>
    <source>
        <strain evidence="3">cv. BLH2017</strain>
        <tissue evidence="2">Root</tissue>
    </source>
</reference>
<dbReference type="InterPro" id="IPR012337">
    <property type="entry name" value="RNaseH-like_sf"/>
</dbReference>
<gene>
    <name evidence="2" type="ORF">BVC80_1737g41</name>
</gene>
<dbReference type="GO" id="GO:0004523">
    <property type="term" value="F:RNA-DNA hybrid ribonuclease activity"/>
    <property type="evidence" value="ECO:0007669"/>
    <property type="project" value="InterPro"/>
</dbReference>
<accession>A0A200Q833</accession>
<dbReference type="AlphaFoldDB" id="A0A200Q833"/>
<dbReference type="EMBL" id="MVGT01002770">
    <property type="protein sequence ID" value="OVA06629.1"/>
    <property type="molecule type" value="Genomic_DNA"/>
</dbReference>
<dbReference type="Pfam" id="PF13456">
    <property type="entry name" value="RVT_3"/>
    <property type="match status" value="1"/>
</dbReference>
<dbReference type="InterPro" id="IPR044730">
    <property type="entry name" value="RNase_H-like_dom_plant"/>
</dbReference>
<evidence type="ECO:0000259" key="1">
    <source>
        <dbReference type="PROSITE" id="PS50879"/>
    </source>
</evidence>
<organism evidence="2 3">
    <name type="scientific">Macleaya cordata</name>
    <name type="common">Five-seeded plume-poppy</name>
    <name type="synonym">Bocconia cordata</name>
    <dbReference type="NCBI Taxonomy" id="56857"/>
    <lineage>
        <taxon>Eukaryota</taxon>
        <taxon>Viridiplantae</taxon>
        <taxon>Streptophyta</taxon>
        <taxon>Embryophyta</taxon>
        <taxon>Tracheophyta</taxon>
        <taxon>Spermatophyta</taxon>
        <taxon>Magnoliopsida</taxon>
        <taxon>Ranunculales</taxon>
        <taxon>Papaveraceae</taxon>
        <taxon>Papaveroideae</taxon>
        <taxon>Macleaya</taxon>
    </lineage>
</organism>
<name>A0A200Q833_MACCD</name>
<dbReference type="SUPFAM" id="SSF53098">
    <property type="entry name" value="Ribonuclease H-like"/>
    <property type="match status" value="1"/>
</dbReference>
<dbReference type="STRING" id="56857.A0A200Q833"/>
<dbReference type="InterPro" id="IPR002156">
    <property type="entry name" value="RNaseH_domain"/>
</dbReference>
<keyword evidence="3" id="KW-1185">Reference proteome</keyword>
<protein>
    <recommendedName>
        <fullName evidence="1">RNase H type-1 domain-containing protein</fullName>
    </recommendedName>
</protein>
<dbReference type="InParanoid" id="A0A200Q833"/>